<dbReference type="Proteomes" id="UP000030428">
    <property type="component" value="Unassembled WGS sequence"/>
</dbReference>
<dbReference type="AlphaFoldDB" id="A0A4E0RKY0"/>
<dbReference type="EMBL" id="JSZA02000372">
    <property type="protein sequence ID" value="TGN99754.1"/>
    <property type="molecule type" value="Genomic_DNA"/>
</dbReference>
<reference evidence="1 2" key="1">
    <citation type="journal article" date="2016" name="Front. Microbiol.">
        <title>Single-Cell (Meta-)Genomics of a Dimorphic Candidatus Thiomargarita nelsonii Reveals Genomic Plasticity.</title>
        <authorList>
            <person name="Flood B.E."/>
            <person name="Fliss P."/>
            <person name="Jones D.S."/>
            <person name="Dick G.J."/>
            <person name="Jain S."/>
            <person name="Kaster A.K."/>
            <person name="Winkel M."/>
            <person name="Mussmann M."/>
            <person name="Bailey J."/>
        </authorList>
    </citation>
    <scope>NUCLEOTIDE SEQUENCE [LARGE SCALE GENOMIC DNA]</scope>
    <source>
        <strain evidence="1">Hydrate Ridge</strain>
    </source>
</reference>
<evidence type="ECO:0000313" key="2">
    <source>
        <dbReference type="Proteomes" id="UP000030428"/>
    </source>
</evidence>
<dbReference type="InterPro" id="IPR049799">
    <property type="entry name" value="SitI3-like"/>
</dbReference>
<dbReference type="NCBIfam" id="NF040657">
    <property type="entry name" value="immun_SitI3"/>
    <property type="match status" value="1"/>
</dbReference>
<keyword evidence="2" id="KW-1185">Reference proteome</keyword>
<comment type="caution">
    <text evidence="1">The sequence shown here is derived from an EMBL/GenBank/DDBJ whole genome shotgun (WGS) entry which is preliminary data.</text>
</comment>
<proteinExistence type="predicted"/>
<protein>
    <submittedName>
        <fullName evidence="1">Uncharacterized protein</fullName>
    </submittedName>
</protein>
<gene>
    <name evidence="1" type="ORF">PN36_33825</name>
</gene>
<evidence type="ECO:0000313" key="1">
    <source>
        <dbReference type="EMBL" id="TGN99754.1"/>
    </source>
</evidence>
<name>A0A4E0RKY0_9GAMM</name>
<accession>A0A4E0RKY0</accession>
<sequence length="108" mass="12219">MALEYTLMIESSLKLTEVTNLLSHIQDFESQSDYLKAPGFIIYIDYADQEDKAFVKDYFHFTPSLSLCFVQDKFADFSDAHANLIKATMTLLKTSSSNAILDFNGDTV</sequence>
<organism evidence="1 2">
    <name type="scientific">Candidatus Thiomargarita nelsonii</name>
    <dbReference type="NCBI Taxonomy" id="1003181"/>
    <lineage>
        <taxon>Bacteria</taxon>
        <taxon>Pseudomonadati</taxon>
        <taxon>Pseudomonadota</taxon>
        <taxon>Gammaproteobacteria</taxon>
        <taxon>Thiotrichales</taxon>
        <taxon>Thiotrichaceae</taxon>
        <taxon>Thiomargarita</taxon>
    </lineage>
</organism>